<keyword evidence="1" id="KW-0472">Membrane</keyword>
<evidence type="ECO:0000313" key="3">
    <source>
        <dbReference type="Proteomes" id="UP001499852"/>
    </source>
</evidence>
<name>A0ABP9P5F4_9BACT</name>
<organism evidence="2 3">
    <name type="scientific">Prosthecobacter algae</name>
    <dbReference type="NCBI Taxonomy" id="1144682"/>
    <lineage>
        <taxon>Bacteria</taxon>
        <taxon>Pseudomonadati</taxon>
        <taxon>Verrucomicrobiota</taxon>
        <taxon>Verrucomicrobiia</taxon>
        <taxon>Verrucomicrobiales</taxon>
        <taxon>Verrucomicrobiaceae</taxon>
        <taxon>Prosthecobacter</taxon>
    </lineage>
</organism>
<accession>A0ABP9P5F4</accession>
<keyword evidence="1" id="KW-1133">Transmembrane helix</keyword>
<sequence>MNDHELDSLIRQSHPKMELPASFNREVWERVSVASPVPALGGWREIVDALLLWIAKPVPAVAAVTVMLAAGAGLGGFTVSESSASAQRTAYFASINPLHPAHLPTQE</sequence>
<keyword evidence="3" id="KW-1185">Reference proteome</keyword>
<dbReference type="Proteomes" id="UP001499852">
    <property type="component" value="Unassembled WGS sequence"/>
</dbReference>
<proteinExistence type="predicted"/>
<protein>
    <submittedName>
        <fullName evidence="2">Uncharacterized protein</fullName>
    </submittedName>
</protein>
<keyword evidence="1" id="KW-0812">Transmembrane</keyword>
<gene>
    <name evidence="2" type="ORF">GCM10023213_24810</name>
</gene>
<dbReference type="EMBL" id="BAABIA010000004">
    <property type="protein sequence ID" value="GAA5141111.1"/>
    <property type="molecule type" value="Genomic_DNA"/>
</dbReference>
<evidence type="ECO:0000256" key="1">
    <source>
        <dbReference type="SAM" id="Phobius"/>
    </source>
</evidence>
<feature type="transmembrane region" description="Helical" evidence="1">
    <location>
        <begin position="60"/>
        <end position="79"/>
    </location>
</feature>
<reference evidence="3" key="1">
    <citation type="journal article" date="2019" name="Int. J. Syst. Evol. Microbiol.">
        <title>The Global Catalogue of Microorganisms (GCM) 10K type strain sequencing project: providing services to taxonomists for standard genome sequencing and annotation.</title>
        <authorList>
            <consortium name="The Broad Institute Genomics Platform"/>
            <consortium name="The Broad Institute Genome Sequencing Center for Infectious Disease"/>
            <person name="Wu L."/>
            <person name="Ma J."/>
        </authorList>
    </citation>
    <scope>NUCLEOTIDE SEQUENCE [LARGE SCALE GENOMIC DNA]</scope>
    <source>
        <strain evidence="3">JCM 18053</strain>
    </source>
</reference>
<dbReference type="RefSeq" id="WP_345736689.1">
    <property type="nucleotide sequence ID" value="NZ_BAABIA010000004.1"/>
</dbReference>
<comment type="caution">
    <text evidence="2">The sequence shown here is derived from an EMBL/GenBank/DDBJ whole genome shotgun (WGS) entry which is preliminary data.</text>
</comment>
<evidence type="ECO:0000313" key="2">
    <source>
        <dbReference type="EMBL" id="GAA5141111.1"/>
    </source>
</evidence>